<keyword evidence="2" id="KW-0677">Repeat</keyword>
<reference evidence="6" key="1">
    <citation type="submission" date="2025-08" db="UniProtKB">
        <authorList>
            <consortium name="RefSeq"/>
        </authorList>
    </citation>
    <scope>IDENTIFICATION</scope>
    <source>
        <strain evidence="6">OHB3-1</strain>
    </source>
</reference>
<dbReference type="InterPro" id="IPR011990">
    <property type="entry name" value="TPR-like_helical_dom_sf"/>
</dbReference>
<dbReference type="Gene3D" id="1.25.40.10">
    <property type="entry name" value="Tetratricopeptide repeat domain"/>
    <property type="match status" value="4"/>
</dbReference>
<dbReference type="KEGG" id="mcha:111010467"/>
<feature type="repeat" description="PPR" evidence="3">
    <location>
        <begin position="481"/>
        <end position="515"/>
    </location>
</feature>
<dbReference type="OrthoDB" id="185373at2759"/>
<accession>A0A6J1CEF4</accession>
<dbReference type="InterPro" id="IPR002885">
    <property type="entry name" value="PPR_rpt"/>
</dbReference>
<sequence>MRFKFPLWRKITRQNFQPIFELGFRSNLIKYLLPHTPGSHRRFSGVSDQIHHFRGREDPNLGPRPRNHGVHHPQVDGRTRVSNSVADSDESIDVLRDDQSAVYVQNVLKFRRDKPVEEIERALNLCGLVLTDDFVLNVLGRHRSDWKPAFIFFNWVSKGGGEDEYSPGSVIYNEILDILGKFRRFDEVDEVFVEMSQRKELINEGTYSVLLNRYAAAHKVEEAIGIFHKRQELGLEMNLVAFQSLLMWLCRYKHVEVAETLLHSKKHEFHPDIKTRNIVLNGWCILGNVHEAKRFWREIIESKCEPDIYTYGTLINSLTKKGKLGTALKLFRAMWGRGLKPDVVICNCIIDALCFKKRIPEALEIFSEMNERGCVPNVATYNTLIKHLCKIRRMEKVNELLDEMEKGKESCWPNSVTFSYLVGSSREPEEVTVLLQRMERSGCKMTIDTYNLVLRLYMDWDIQERVKSTWNEMEQMGLGPDRRSYTIMIHGLYEKGRKEDGLRYFREMTLKGMMLEPRTEKLVNGMKSNCKKGKPKEDNKGE</sequence>
<evidence type="ECO:0000313" key="6">
    <source>
        <dbReference type="RefSeq" id="XP_022139607.1"/>
    </source>
</evidence>
<dbReference type="PROSITE" id="PS51375">
    <property type="entry name" value="PPR"/>
    <property type="match status" value="6"/>
</dbReference>
<name>A0A6J1CEF4_MOMCH</name>
<evidence type="ECO:0000256" key="3">
    <source>
        <dbReference type="PROSITE-ProRule" id="PRU00708"/>
    </source>
</evidence>
<evidence type="ECO:0000256" key="1">
    <source>
        <dbReference type="ARBA" id="ARBA00007626"/>
    </source>
</evidence>
<dbReference type="Proteomes" id="UP000504603">
    <property type="component" value="Unplaced"/>
</dbReference>
<proteinExistence type="inferred from homology"/>
<dbReference type="PANTHER" id="PTHR46128:SF253">
    <property type="entry name" value="PENTACOTRIPEPTIDE-REPEAT REGION OF PRORP DOMAIN-CONTAINING PROTEIN"/>
    <property type="match status" value="1"/>
</dbReference>
<evidence type="ECO:0000256" key="2">
    <source>
        <dbReference type="ARBA" id="ARBA00022737"/>
    </source>
</evidence>
<comment type="similarity">
    <text evidence="1">Belongs to the PPR family. P subfamily.</text>
</comment>
<dbReference type="InterPro" id="IPR050872">
    <property type="entry name" value="PPR_P_subfamily"/>
</dbReference>
<feature type="repeat" description="PPR" evidence="3">
    <location>
        <begin position="377"/>
        <end position="411"/>
    </location>
</feature>
<organism evidence="5 6">
    <name type="scientific">Momordica charantia</name>
    <name type="common">Bitter gourd</name>
    <name type="synonym">Balsam pear</name>
    <dbReference type="NCBI Taxonomy" id="3673"/>
    <lineage>
        <taxon>Eukaryota</taxon>
        <taxon>Viridiplantae</taxon>
        <taxon>Streptophyta</taxon>
        <taxon>Embryophyta</taxon>
        <taxon>Tracheophyta</taxon>
        <taxon>Spermatophyta</taxon>
        <taxon>Magnoliopsida</taxon>
        <taxon>eudicotyledons</taxon>
        <taxon>Gunneridae</taxon>
        <taxon>Pentapetalae</taxon>
        <taxon>rosids</taxon>
        <taxon>fabids</taxon>
        <taxon>Cucurbitales</taxon>
        <taxon>Cucurbitaceae</taxon>
        <taxon>Momordiceae</taxon>
        <taxon>Momordica</taxon>
    </lineage>
</organism>
<dbReference type="NCBIfam" id="TIGR00756">
    <property type="entry name" value="PPR"/>
    <property type="match status" value="7"/>
</dbReference>
<dbReference type="Pfam" id="PF13041">
    <property type="entry name" value="PPR_2"/>
    <property type="match status" value="3"/>
</dbReference>
<evidence type="ECO:0000313" key="5">
    <source>
        <dbReference type="Proteomes" id="UP000504603"/>
    </source>
</evidence>
<dbReference type="GeneID" id="111010467"/>
<feature type="region of interest" description="Disordered" evidence="4">
    <location>
        <begin position="54"/>
        <end position="83"/>
    </location>
</feature>
<dbReference type="RefSeq" id="XP_022139607.1">
    <property type="nucleotide sequence ID" value="XM_022283915.1"/>
</dbReference>
<dbReference type="Pfam" id="PF13812">
    <property type="entry name" value="PPR_3"/>
    <property type="match status" value="1"/>
</dbReference>
<gene>
    <name evidence="6" type="primary">LOC111010467</name>
</gene>
<keyword evidence="5" id="KW-1185">Reference proteome</keyword>
<dbReference type="AlphaFoldDB" id="A0A6J1CEF4"/>
<evidence type="ECO:0000256" key="4">
    <source>
        <dbReference type="SAM" id="MobiDB-lite"/>
    </source>
</evidence>
<dbReference type="PANTHER" id="PTHR46128">
    <property type="entry name" value="MITOCHONDRIAL GROUP I INTRON SPLICING FACTOR CCM1"/>
    <property type="match status" value="1"/>
</dbReference>
<feature type="repeat" description="PPR" evidence="3">
    <location>
        <begin position="272"/>
        <end position="306"/>
    </location>
</feature>
<protein>
    <submittedName>
        <fullName evidence="6">Pentatricopeptide repeat-containing protein At3g15200</fullName>
    </submittedName>
</protein>
<feature type="repeat" description="PPR" evidence="3">
    <location>
        <begin position="307"/>
        <end position="341"/>
    </location>
</feature>
<feature type="repeat" description="PPR" evidence="3">
    <location>
        <begin position="203"/>
        <end position="237"/>
    </location>
</feature>
<feature type="repeat" description="PPR" evidence="3">
    <location>
        <begin position="342"/>
        <end position="376"/>
    </location>
</feature>